<sequence>MAAGAPGSLLLLLLLLLLLSLRGRGQGFGQTRFICTSVPLDGDMCAATAPGGGSAEELKSTVLQLRETVLQQKETIMNQKETIRELTAKLGRCESQSVLEGLPGESKGGGTGRKGGFSKNTMGDLSRAPAAETLSQLGQTLQSLKTRLENLEQFSRMNSSSQTNNLKDILQNKIDDLEKQVLSRVNSLEEGKYNPKNESEERGKIESTLTSLHQRITDLEKGQKDNRPPDRFQLTFPLRTNYMYAKVKKSLPEMYAFSVCMWIKSNASPGMGTPFSYAVPGQANELVLIEWGNNPMEILINDKVGPRGAGRGAGRFGGGGGGGPAGGQHGGPPSTHPPDPPPPAGGQTALCHQRWQVAPHLRHLDHTGRCVGSLPGRHADRQRREPGPLPPHQTPGGPCPGPGAGKGSGRGQAWGSPLDWMHPRGWVLSGWDGAAPAACTPPGDGGSSAGHAGRWVRRHAGLRGGAGPFQRVGQEAEPRGGVQPGHLQHPGTRRQRHRLGRGQHRHLRRGHQVDFRGLSPAQLGPPRTSERNLLIGLPKSPPSPFPPTPRSGPPPGWRWRMRQRIHTGLQSPPDQLQRCGKETRRAEGPVGSRARPRMPVASSTELAEPPSPRGGGTPAPGRRAARAATFSPPPPPARIERPSYELRLRAANFKPCSF</sequence>
<evidence type="ECO:0000313" key="10">
    <source>
        <dbReference type="Ensembl" id="ENSCPGP00000020642.1"/>
    </source>
</evidence>
<feature type="compositionally biased region" description="Gly residues" evidence="7">
    <location>
        <begin position="402"/>
        <end position="412"/>
    </location>
</feature>
<evidence type="ECO:0000259" key="9">
    <source>
        <dbReference type="SMART" id="SM00159"/>
    </source>
</evidence>
<protein>
    <submittedName>
        <fullName evidence="10">Neuronal pentraxin 1</fullName>
    </submittedName>
</protein>
<keyword evidence="11" id="KW-1185">Reference proteome</keyword>
<feature type="compositionally biased region" description="Pro residues" evidence="7">
    <location>
        <begin position="334"/>
        <end position="344"/>
    </location>
</feature>
<feature type="domain" description="Pentraxin (PTX)" evidence="9">
    <location>
        <begin position="226"/>
        <end position="395"/>
    </location>
</feature>
<feature type="compositionally biased region" description="Gly residues" evidence="7">
    <location>
        <begin position="106"/>
        <end position="115"/>
    </location>
</feature>
<feature type="region of interest" description="Disordered" evidence="7">
    <location>
        <begin position="462"/>
        <end position="643"/>
    </location>
</feature>
<keyword evidence="3" id="KW-0106">Calcium</keyword>
<feature type="compositionally biased region" description="Gly residues" evidence="7">
    <location>
        <begin position="309"/>
        <end position="330"/>
    </location>
</feature>
<feature type="region of interest" description="Disordered" evidence="7">
    <location>
        <begin position="309"/>
        <end position="348"/>
    </location>
</feature>
<dbReference type="GO" id="GO:0060385">
    <property type="term" value="P:axonogenesis involved in innervation"/>
    <property type="evidence" value="ECO:0007669"/>
    <property type="project" value="TreeGrafter"/>
</dbReference>
<keyword evidence="5" id="KW-0325">Glycoprotein</keyword>
<reference evidence="10" key="1">
    <citation type="submission" date="2025-08" db="UniProtKB">
        <authorList>
            <consortium name="Ensembl"/>
        </authorList>
    </citation>
    <scope>IDENTIFICATION</scope>
</reference>
<proteinExistence type="predicted"/>
<keyword evidence="2" id="KW-0479">Metal-binding</keyword>
<dbReference type="Gene3D" id="2.60.120.200">
    <property type="match status" value="1"/>
</dbReference>
<feature type="signal peptide" evidence="8">
    <location>
        <begin position="1"/>
        <end position="25"/>
    </location>
</feature>
<evidence type="ECO:0000256" key="4">
    <source>
        <dbReference type="ARBA" id="ARBA00023157"/>
    </source>
</evidence>
<dbReference type="Ensembl" id="ENSCPGT00000022615.1">
    <property type="protein sequence ID" value="ENSCPGP00000020642.1"/>
    <property type="gene ID" value="ENSCPGG00000014438.1"/>
</dbReference>
<name>A0A8C3KD44_9CHAR</name>
<dbReference type="InterPro" id="IPR051360">
    <property type="entry name" value="Neuronal_Pentraxin_Related"/>
</dbReference>
<evidence type="ECO:0000256" key="7">
    <source>
        <dbReference type="SAM" id="MobiDB-lite"/>
    </source>
</evidence>
<reference evidence="10" key="2">
    <citation type="submission" date="2025-09" db="UniProtKB">
        <authorList>
            <consortium name="Ensembl"/>
        </authorList>
    </citation>
    <scope>IDENTIFICATION</scope>
</reference>
<evidence type="ECO:0000256" key="2">
    <source>
        <dbReference type="ARBA" id="ARBA00022723"/>
    </source>
</evidence>
<dbReference type="InterPro" id="IPR013320">
    <property type="entry name" value="ConA-like_dom_sf"/>
</dbReference>
<organism evidence="10 11">
    <name type="scientific">Calidris pygmaea</name>
    <name type="common">Spoon-billed sandpiper</name>
    <dbReference type="NCBI Taxonomy" id="425635"/>
    <lineage>
        <taxon>Eukaryota</taxon>
        <taxon>Metazoa</taxon>
        <taxon>Chordata</taxon>
        <taxon>Craniata</taxon>
        <taxon>Vertebrata</taxon>
        <taxon>Euteleostomi</taxon>
        <taxon>Archelosauria</taxon>
        <taxon>Archosauria</taxon>
        <taxon>Dinosauria</taxon>
        <taxon>Saurischia</taxon>
        <taxon>Theropoda</taxon>
        <taxon>Coelurosauria</taxon>
        <taxon>Aves</taxon>
        <taxon>Neognathae</taxon>
        <taxon>Neoaves</taxon>
        <taxon>Charadriiformes</taxon>
        <taxon>Scolopacidae</taxon>
        <taxon>Calidris</taxon>
    </lineage>
</organism>
<dbReference type="SMART" id="SM00159">
    <property type="entry name" value="PTX"/>
    <property type="match status" value="1"/>
</dbReference>
<dbReference type="InterPro" id="IPR001759">
    <property type="entry name" value="PTX_dom"/>
</dbReference>
<accession>A0A8C3KD44</accession>
<dbReference type="AlphaFoldDB" id="A0A8C3KD44"/>
<dbReference type="Proteomes" id="UP000694419">
    <property type="component" value="Unplaced"/>
</dbReference>
<keyword evidence="8" id="KW-0732">Signal</keyword>
<keyword evidence="6" id="KW-0175">Coiled coil</keyword>
<evidence type="ECO:0000256" key="6">
    <source>
        <dbReference type="SAM" id="Coils"/>
    </source>
</evidence>
<feature type="coiled-coil region" evidence="6">
    <location>
        <begin position="55"/>
        <end position="96"/>
    </location>
</feature>
<dbReference type="SUPFAM" id="SSF49899">
    <property type="entry name" value="Concanavalin A-like lectins/glucanases"/>
    <property type="match status" value="1"/>
</dbReference>
<feature type="coiled-coil region" evidence="6">
    <location>
        <begin position="134"/>
        <end position="180"/>
    </location>
</feature>
<feature type="compositionally biased region" description="Basic and acidic residues" evidence="7">
    <location>
        <begin position="377"/>
        <end position="386"/>
    </location>
</feature>
<evidence type="ECO:0000256" key="5">
    <source>
        <dbReference type="ARBA" id="ARBA00023180"/>
    </source>
</evidence>
<evidence type="ECO:0000256" key="8">
    <source>
        <dbReference type="SAM" id="SignalP"/>
    </source>
</evidence>
<feature type="region of interest" description="Disordered" evidence="7">
    <location>
        <begin position="366"/>
        <end position="421"/>
    </location>
</feature>
<dbReference type="PANTHER" id="PTHR19277:SF24">
    <property type="entry name" value="NEURONAL PENTRAXIN-1"/>
    <property type="match status" value="1"/>
</dbReference>
<keyword evidence="4" id="KW-1015">Disulfide bond</keyword>
<feature type="compositionally biased region" description="Basic residues" evidence="7">
    <location>
        <begin position="491"/>
        <end position="510"/>
    </location>
</feature>
<evidence type="ECO:0000313" key="11">
    <source>
        <dbReference type="Proteomes" id="UP000694419"/>
    </source>
</evidence>
<comment type="cofactor">
    <cofactor evidence="1">
        <name>Ca(2+)</name>
        <dbReference type="ChEBI" id="CHEBI:29108"/>
    </cofactor>
</comment>
<feature type="chain" id="PRO_5034943790" evidence="8">
    <location>
        <begin position="26"/>
        <end position="658"/>
    </location>
</feature>
<dbReference type="PANTHER" id="PTHR19277">
    <property type="entry name" value="PENTRAXIN"/>
    <property type="match status" value="1"/>
</dbReference>
<evidence type="ECO:0000256" key="3">
    <source>
        <dbReference type="ARBA" id="ARBA00022837"/>
    </source>
</evidence>
<dbReference type="PRINTS" id="PR00895">
    <property type="entry name" value="PENTAXIN"/>
</dbReference>
<dbReference type="GO" id="GO:0046872">
    <property type="term" value="F:metal ion binding"/>
    <property type="evidence" value="ECO:0007669"/>
    <property type="project" value="UniProtKB-KW"/>
</dbReference>
<feature type="compositionally biased region" description="Pro residues" evidence="7">
    <location>
        <begin position="539"/>
        <end position="556"/>
    </location>
</feature>
<evidence type="ECO:0000256" key="1">
    <source>
        <dbReference type="ARBA" id="ARBA00001913"/>
    </source>
</evidence>
<feature type="region of interest" description="Disordered" evidence="7">
    <location>
        <begin position="97"/>
        <end position="124"/>
    </location>
</feature>
<feature type="compositionally biased region" description="Pro residues" evidence="7">
    <location>
        <begin position="387"/>
        <end position="401"/>
    </location>
</feature>
<feature type="compositionally biased region" description="Low complexity" evidence="7">
    <location>
        <begin position="619"/>
        <end position="628"/>
    </location>
</feature>